<dbReference type="Gene3D" id="3.30.200.20">
    <property type="entry name" value="Phosphorylase Kinase, domain 1"/>
    <property type="match status" value="1"/>
</dbReference>
<comment type="caution">
    <text evidence="2">The sequence shown here is derived from an EMBL/GenBank/DDBJ whole genome shotgun (WGS) entry which is preliminary data.</text>
</comment>
<dbReference type="InterPro" id="IPR011009">
    <property type="entry name" value="Kinase-like_dom_sf"/>
</dbReference>
<dbReference type="Proteomes" id="UP000642488">
    <property type="component" value="Unassembled WGS sequence"/>
</dbReference>
<dbReference type="SUPFAM" id="SSF56112">
    <property type="entry name" value="Protein kinase-like (PK-like)"/>
    <property type="match status" value="1"/>
</dbReference>
<dbReference type="RefSeq" id="WP_198914681.1">
    <property type="nucleotide sequence ID" value="NZ_JAEKPD010000001.1"/>
</dbReference>
<organism evidence="2 3">
    <name type="scientific">Palleronia pontilimi</name>
    <dbReference type="NCBI Taxonomy" id="1964209"/>
    <lineage>
        <taxon>Bacteria</taxon>
        <taxon>Pseudomonadati</taxon>
        <taxon>Pseudomonadota</taxon>
        <taxon>Alphaproteobacteria</taxon>
        <taxon>Rhodobacterales</taxon>
        <taxon>Roseobacteraceae</taxon>
        <taxon>Palleronia</taxon>
    </lineage>
</organism>
<dbReference type="Pfam" id="PF01636">
    <property type="entry name" value="APH"/>
    <property type="match status" value="1"/>
</dbReference>
<evidence type="ECO:0000313" key="3">
    <source>
        <dbReference type="Proteomes" id="UP000642488"/>
    </source>
</evidence>
<dbReference type="EMBL" id="JAEKPD010000001">
    <property type="protein sequence ID" value="MBJ3761525.1"/>
    <property type="molecule type" value="Genomic_DNA"/>
</dbReference>
<sequence>MAERAARIDAFLARAGWADASRVPLAGDASARSYMRLTRDGDRAILMDAPPATCGPQTAFFQIGDRLSQAGLSVPACLARDDDLGLFLLEDLGDLVLARLIAHEPQHELSLYAAATDALVHLQRNVGIDGLPRYGPDEMATAIRPAWQFHVGGGEPSRRWLDLEDHLRALLHAHDAGPVAVHRDYHAENLLWLPDRVGIKRLGMLDFQDAVAGHPAYDLASLLQDARRDLAPGIEDDMIRRFVRAVGGTEDRFRAAYALQAIQRHLRILGIFSRLAAQRGKPGYLALMPRVWRDLQRDLAHPVAAPLKPLIRDLVPPPQGAA</sequence>
<feature type="domain" description="Aminoglycoside phosphotransferase" evidence="1">
    <location>
        <begin position="24"/>
        <end position="241"/>
    </location>
</feature>
<name>A0A934IF91_9RHOB</name>
<proteinExistence type="predicted"/>
<keyword evidence="3" id="KW-1185">Reference proteome</keyword>
<accession>A0A934IF91</accession>
<dbReference type="Gene3D" id="3.90.1200.10">
    <property type="match status" value="1"/>
</dbReference>
<dbReference type="AlphaFoldDB" id="A0A934IF91"/>
<reference evidence="2" key="1">
    <citation type="submission" date="2020-12" db="EMBL/GenBank/DDBJ databases">
        <title>Bacterial taxonomy.</title>
        <authorList>
            <person name="Pan X."/>
        </authorList>
    </citation>
    <scope>NUCLEOTIDE SEQUENCE</scope>
    <source>
        <strain evidence="2">KCTC 52957</strain>
    </source>
</reference>
<gene>
    <name evidence="2" type="ORF">ILP92_02025</name>
</gene>
<protein>
    <submittedName>
        <fullName evidence="2">Phosphotransferase</fullName>
    </submittedName>
</protein>
<dbReference type="InterPro" id="IPR002575">
    <property type="entry name" value="Aminoglycoside_PTrfase"/>
</dbReference>
<evidence type="ECO:0000313" key="2">
    <source>
        <dbReference type="EMBL" id="MBJ3761525.1"/>
    </source>
</evidence>
<evidence type="ECO:0000259" key="1">
    <source>
        <dbReference type="Pfam" id="PF01636"/>
    </source>
</evidence>